<proteinExistence type="inferred from homology"/>
<comment type="catalytic activity">
    <reaction evidence="6">
        <text>O-phospho-L-seryl-[protein] + H2O = L-seryl-[protein] + phosphate</text>
        <dbReference type="Rhea" id="RHEA:20629"/>
        <dbReference type="Rhea" id="RHEA-COMP:9863"/>
        <dbReference type="Rhea" id="RHEA-COMP:11604"/>
        <dbReference type="ChEBI" id="CHEBI:15377"/>
        <dbReference type="ChEBI" id="CHEBI:29999"/>
        <dbReference type="ChEBI" id="CHEBI:43474"/>
        <dbReference type="ChEBI" id="CHEBI:83421"/>
        <dbReference type="EC" id="3.1.3.16"/>
    </reaction>
</comment>
<dbReference type="PROSITE" id="PS00125">
    <property type="entry name" value="SER_THR_PHOSPHATASE"/>
    <property type="match status" value="1"/>
</dbReference>
<dbReference type="CDD" id="cd02982">
    <property type="entry name" value="PDI_b'_family"/>
    <property type="match status" value="1"/>
</dbReference>
<dbReference type="Pfam" id="PF13848">
    <property type="entry name" value="Thioredoxin_6"/>
    <property type="match status" value="1"/>
</dbReference>
<dbReference type="PROSITE" id="PS51352">
    <property type="entry name" value="THIOREDOXIN_2"/>
    <property type="match status" value="1"/>
</dbReference>
<protein>
    <recommendedName>
        <fullName evidence="8">Serine/threonine-protein phosphatase</fullName>
        <ecNumber evidence="8">3.1.3.16</ecNumber>
    </recommendedName>
</protein>
<feature type="domain" description="Thioredoxin" evidence="9">
    <location>
        <begin position="24"/>
        <end position="217"/>
    </location>
</feature>
<evidence type="ECO:0000256" key="2">
    <source>
        <dbReference type="ARBA" id="ARBA00022723"/>
    </source>
</evidence>
<keyword evidence="2" id="KW-0479">Metal-binding</keyword>
<dbReference type="InterPro" id="IPR029052">
    <property type="entry name" value="Metallo-depent_PP-like"/>
</dbReference>
<name>A0ABQ9Y9M5_9EUKA</name>
<dbReference type="EMBL" id="JARBJD010000023">
    <property type="protein sequence ID" value="KAK2960398.1"/>
    <property type="molecule type" value="Genomic_DNA"/>
</dbReference>
<evidence type="ECO:0000256" key="5">
    <source>
        <dbReference type="ARBA" id="ARBA00023211"/>
    </source>
</evidence>
<dbReference type="Proteomes" id="UP001281761">
    <property type="component" value="Unassembled WGS sequence"/>
</dbReference>
<dbReference type="PANTHER" id="PTHR11668:SF300">
    <property type="entry name" value="SERINE_THREONINE-PROTEIN PHOSPHATASE"/>
    <property type="match status" value="1"/>
</dbReference>
<gene>
    <name evidence="10" type="ORF">BLNAU_4615</name>
</gene>
<evidence type="ECO:0000256" key="1">
    <source>
        <dbReference type="ARBA" id="ARBA00001936"/>
    </source>
</evidence>
<comment type="similarity">
    <text evidence="8">Belongs to the PPP phosphatase family.</text>
</comment>
<dbReference type="SUPFAM" id="SSF52833">
    <property type="entry name" value="Thioredoxin-like"/>
    <property type="match status" value="1"/>
</dbReference>
<dbReference type="SMART" id="SM00156">
    <property type="entry name" value="PP2Ac"/>
    <property type="match status" value="1"/>
</dbReference>
<dbReference type="PRINTS" id="PR00114">
    <property type="entry name" value="STPHPHTASE"/>
</dbReference>
<evidence type="ECO:0000259" key="9">
    <source>
        <dbReference type="PROSITE" id="PS51352"/>
    </source>
</evidence>
<dbReference type="CDD" id="cd02947">
    <property type="entry name" value="TRX_family"/>
    <property type="match status" value="1"/>
</dbReference>
<organism evidence="10 11">
    <name type="scientific">Blattamonas nauphoetae</name>
    <dbReference type="NCBI Taxonomy" id="2049346"/>
    <lineage>
        <taxon>Eukaryota</taxon>
        <taxon>Metamonada</taxon>
        <taxon>Preaxostyla</taxon>
        <taxon>Oxymonadida</taxon>
        <taxon>Blattamonas</taxon>
    </lineage>
</organism>
<dbReference type="InterPro" id="IPR013766">
    <property type="entry name" value="Thioredoxin_domain"/>
</dbReference>
<comment type="catalytic activity">
    <reaction evidence="7 8">
        <text>O-phospho-L-threonyl-[protein] + H2O = L-threonyl-[protein] + phosphate</text>
        <dbReference type="Rhea" id="RHEA:47004"/>
        <dbReference type="Rhea" id="RHEA-COMP:11060"/>
        <dbReference type="Rhea" id="RHEA-COMP:11605"/>
        <dbReference type="ChEBI" id="CHEBI:15377"/>
        <dbReference type="ChEBI" id="CHEBI:30013"/>
        <dbReference type="ChEBI" id="CHEBI:43474"/>
        <dbReference type="ChEBI" id="CHEBI:61977"/>
        <dbReference type="EC" id="3.1.3.16"/>
    </reaction>
</comment>
<keyword evidence="11" id="KW-1185">Reference proteome</keyword>
<dbReference type="Gene3D" id="3.40.30.10">
    <property type="entry name" value="Glutaredoxin"/>
    <property type="match status" value="2"/>
</dbReference>
<dbReference type="PANTHER" id="PTHR11668">
    <property type="entry name" value="SERINE/THREONINE PROTEIN PHOSPHATASE"/>
    <property type="match status" value="1"/>
</dbReference>
<comment type="caution">
    <text evidence="10">The sequence shown here is derived from an EMBL/GenBank/DDBJ whole genome shotgun (WGS) entry which is preliminary data.</text>
</comment>
<keyword evidence="5" id="KW-0464">Manganese</keyword>
<dbReference type="InterPro" id="IPR031675">
    <property type="entry name" value="STPPase_N"/>
</dbReference>
<keyword evidence="4" id="KW-0904">Protein phosphatase</keyword>
<sequence length="1049" mass="118136">MEMFNTQQIEFSRCLSRFFFHFVSLDGTEPPLTDAQVWPPVQQQIPQSSPFANPWSQQQSSGSNVIHISSVADYNTRMANAGSKLVVVKFGAEWCPPCQAFKPILDRLSVQHPDVIFLSVDIDHLRDLSEVDSVQGVPTTRLWKNGSKVAEFSGANESLLMQRDPTVLPAGISPSYLQDIPATLDIDGIIQQLLAVKGLRPTPFVDLPESDIKALILAARSVFMSQDVVLELVSPIKICGDIHGQYYDLLKLFDHGGFPPESSYLFLGDYVDRGRQSLEVICLLFAFKVKYPESFFLIRGNHECATINKIFGFFDECKRRYSVNLWRLFTDCFNCLPLCAIIDGSIFCAHGGLSPDLVNINQLRDIVRPTDIPDHGLLCDLLWSDPDVTTSTWGRSDRGVSQTFGNDVLKKFLTDNDLDLFVRAHQVVPNGYQFFSDRKLVTIFSAPNYCGEFDNSGATMNVGEDGCSFTILKSVDLLPIDAKQPSYMSSAGSPPQQRIPQAIVNKNGVITELSDFQFDKSDSRRGHSLLYQGELTIYKVREWINSNLLPPFVVLSTRPDLSVHANNDSFLLLGEFKSNESKEYQIFSSVCQQTQFIEFRESFIDPSIQQSTVSIVYPRNSRTEIFSRPLEQWNITSLTNFISKRTSPLLDEGNPLVLRSKINPGRFVGFFFIDPKDPTREEWKNTLQQIGEEFRDDLSFSLVDTQRFGVLRDQFTSQRPPPNIVFALETTRDSYLTRFRPLHSFPLNTTGSRIQERPLRFLYPSETSPLTSEALRQFIASVLNGSISSTSVSSLAPQTAHVDVESIFGSLPNPPPVLNESSFFSLSHQNYSFVFLRFFSSTHPSTLHTLPHFASLHSRLVNSGNSSLPSILFAQYDISASTFLPSVPITAPYHFPSFLLLSRTTSPLPTDTSYTSQLDVFDVHPYSGWDTAEQIKAFLSDSIGNITHGRINLEPVLKPNRGVIADEYEAKMISYTWDLRMNDFEEEQRSTQDTIQRNTILSEQHTATINSTSPPILTLNENSVKKDVCSDDQERCGQRPPQELNHIDL</sequence>
<dbReference type="InterPro" id="IPR006186">
    <property type="entry name" value="Ser/Thr-sp_prot-phosphatase"/>
</dbReference>
<evidence type="ECO:0000256" key="3">
    <source>
        <dbReference type="ARBA" id="ARBA00022801"/>
    </source>
</evidence>
<dbReference type="Pfam" id="PF16891">
    <property type="entry name" value="STPPase_N"/>
    <property type="match status" value="1"/>
</dbReference>
<comment type="cofactor">
    <cofactor evidence="1">
        <name>Mn(2+)</name>
        <dbReference type="ChEBI" id="CHEBI:29035"/>
    </cofactor>
</comment>
<evidence type="ECO:0000313" key="10">
    <source>
        <dbReference type="EMBL" id="KAK2960398.1"/>
    </source>
</evidence>
<dbReference type="EC" id="3.1.3.16" evidence="8"/>
<evidence type="ECO:0000256" key="4">
    <source>
        <dbReference type="ARBA" id="ARBA00022912"/>
    </source>
</evidence>
<dbReference type="SUPFAM" id="SSF56300">
    <property type="entry name" value="Metallo-dependent phosphatases"/>
    <property type="match status" value="1"/>
</dbReference>
<evidence type="ECO:0000256" key="7">
    <source>
        <dbReference type="ARBA" id="ARBA00048336"/>
    </source>
</evidence>
<evidence type="ECO:0000313" key="11">
    <source>
        <dbReference type="Proteomes" id="UP001281761"/>
    </source>
</evidence>
<dbReference type="Pfam" id="PF00149">
    <property type="entry name" value="Metallophos"/>
    <property type="match status" value="1"/>
</dbReference>
<keyword evidence="3 8" id="KW-0378">Hydrolase</keyword>
<dbReference type="Gene3D" id="3.60.21.10">
    <property type="match status" value="1"/>
</dbReference>
<accession>A0ABQ9Y9M5</accession>
<evidence type="ECO:0000256" key="8">
    <source>
        <dbReference type="RuleBase" id="RU004273"/>
    </source>
</evidence>
<dbReference type="InterPro" id="IPR036249">
    <property type="entry name" value="Thioredoxin-like_sf"/>
</dbReference>
<dbReference type="GO" id="GO:0004722">
    <property type="term" value="F:protein serine/threonine phosphatase activity"/>
    <property type="evidence" value="ECO:0007669"/>
    <property type="project" value="UniProtKB-EC"/>
</dbReference>
<dbReference type="InterPro" id="IPR050341">
    <property type="entry name" value="PP1_catalytic_subunit"/>
</dbReference>
<dbReference type="Pfam" id="PF00085">
    <property type="entry name" value="Thioredoxin"/>
    <property type="match status" value="1"/>
</dbReference>
<evidence type="ECO:0000256" key="6">
    <source>
        <dbReference type="ARBA" id="ARBA00047761"/>
    </source>
</evidence>
<reference evidence="10 11" key="1">
    <citation type="journal article" date="2022" name="bioRxiv">
        <title>Genomics of Preaxostyla Flagellates Illuminates Evolutionary Transitions and the Path Towards Mitochondrial Loss.</title>
        <authorList>
            <person name="Novak L.V.F."/>
            <person name="Treitli S.C."/>
            <person name="Pyrih J."/>
            <person name="Halakuc P."/>
            <person name="Pipaliya S.V."/>
            <person name="Vacek V."/>
            <person name="Brzon O."/>
            <person name="Soukal P."/>
            <person name="Eme L."/>
            <person name="Dacks J.B."/>
            <person name="Karnkowska A."/>
            <person name="Elias M."/>
            <person name="Hampl V."/>
        </authorList>
    </citation>
    <scope>NUCLEOTIDE SEQUENCE [LARGE SCALE GENOMIC DNA]</scope>
    <source>
        <strain evidence="10">NAU3</strain>
        <tissue evidence="10">Gut</tissue>
    </source>
</reference>
<dbReference type="InterPro" id="IPR004843">
    <property type="entry name" value="Calcineurin-like_PHP"/>
</dbReference>